<sequence length="439" mass="47511">MSTASSNSKSPSAAPIETVPAIGCGKVKFLLAAADHADVRRQGDFDFFRLTPVGNPDVAERGQPVGEQEDESRGVDANEAERVKSASHHTGELKGELRTHAPPPLADEQAREQRTTSGEELAEGDLRCNALEEARGRQSSAIAGQWSRSARTASSPAAMAANCAGNSRVPLRRTWRSGEFTATYSAAPSQPAHEISAGPTACTIDDRFPPIDGLPEVLISDIFTECHRSKKRQDDEVRAGLEQASDGSGRYLLQPREDYGTGGSSKRQGTSIESVPFAYSVDSAKRTKPLKQSTPRIKSVREDPPHPTGAVNRPSSLIFVFVSSARVNAARTPRAASPRGYPPCLSALSSIVTGYDLARGFPALVDTTLLQAANDQKYQFHAIDRRIGFKVLRFIGWELVVVFGWVQIWVAPFEEIAGNLARLCGSREAKMNDEMPQRG</sequence>
<proteinExistence type="predicted"/>
<organism evidence="2 3">
    <name type="scientific">Blyttiomyces helicus</name>
    <dbReference type="NCBI Taxonomy" id="388810"/>
    <lineage>
        <taxon>Eukaryota</taxon>
        <taxon>Fungi</taxon>
        <taxon>Fungi incertae sedis</taxon>
        <taxon>Chytridiomycota</taxon>
        <taxon>Chytridiomycota incertae sedis</taxon>
        <taxon>Chytridiomycetes</taxon>
        <taxon>Chytridiomycetes incertae sedis</taxon>
        <taxon>Blyttiomyces</taxon>
    </lineage>
</organism>
<feature type="region of interest" description="Disordered" evidence="1">
    <location>
        <begin position="229"/>
        <end position="271"/>
    </location>
</feature>
<gene>
    <name evidence="2" type="ORF">BDK51DRAFT_46013</name>
</gene>
<evidence type="ECO:0000313" key="2">
    <source>
        <dbReference type="EMBL" id="RKO83708.1"/>
    </source>
</evidence>
<keyword evidence="3" id="KW-1185">Reference proteome</keyword>
<evidence type="ECO:0000313" key="3">
    <source>
        <dbReference type="Proteomes" id="UP000269721"/>
    </source>
</evidence>
<protein>
    <submittedName>
        <fullName evidence="2">Uncharacterized protein</fullName>
    </submittedName>
</protein>
<accession>A0A4P9VZB8</accession>
<feature type="region of interest" description="Disordered" evidence="1">
    <location>
        <begin position="51"/>
        <end position="125"/>
    </location>
</feature>
<reference evidence="3" key="1">
    <citation type="journal article" date="2018" name="Nat. Microbiol.">
        <title>Leveraging single-cell genomics to expand the fungal tree of life.</title>
        <authorList>
            <person name="Ahrendt S.R."/>
            <person name="Quandt C.A."/>
            <person name="Ciobanu D."/>
            <person name="Clum A."/>
            <person name="Salamov A."/>
            <person name="Andreopoulos B."/>
            <person name="Cheng J.F."/>
            <person name="Woyke T."/>
            <person name="Pelin A."/>
            <person name="Henrissat B."/>
            <person name="Reynolds N.K."/>
            <person name="Benny G.L."/>
            <person name="Smith M.E."/>
            <person name="James T.Y."/>
            <person name="Grigoriev I.V."/>
        </authorList>
    </citation>
    <scope>NUCLEOTIDE SEQUENCE [LARGE SCALE GENOMIC DNA]</scope>
</reference>
<dbReference type="EMBL" id="ML000926">
    <property type="protein sequence ID" value="RKO83708.1"/>
    <property type="molecule type" value="Genomic_DNA"/>
</dbReference>
<feature type="compositionally biased region" description="Basic and acidic residues" evidence="1">
    <location>
        <begin position="229"/>
        <end position="239"/>
    </location>
</feature>
<name>A0A4P9VZB8_9FUNG</name>
<evidence type="ECO:0000256" key="1">
    <source>
        <dbReference type="SAM" id="MobiDB-lite"/>
    </source>
</evidence>
<dbReference type="Proteomes" id="UP000269721">
    <property type="component" value="Unassembled WGS sequence"/>
</dbReference>
<feature type="region of interest" description="Disordered" evidence="1">
    <location>
        <begin position="283"/>
        <end position="311"/>
    </location>
</feature>
<dbReference type="AlphaFoldDB" id="A0A4P9VZB8"/>
<feature type="compositionally biased region" description="Basic and acidic residues" evidence="1">
    <location>
        <begin position="71"/>
        <end position="99"/>
    </location>
</feature>